<sequence length="80" mass="8530">MALTAKLVADRAEKLGIDLLKGSVEKDFRGSVGLRHDSYPSGLPGVHHWMTAHYHIHTPKANGAAAKSSGWKAALVDNAV</sequence>
<protein>
    <submittedName>
        <fullName evidence="1">Uncharacterized protein</fullName>
    </submittedName>
</protein>
<proteinExistence type="predicted"/>
<name>A0A916SAW4_9HYPH</name>
<evidence type="ECO:0000313" key="1">
    <source>
        <dbReference type="EMBL" id="GGA92122.1"/>
    </source>
</evidence>
<keyword evidence="2" id="KW-1185">Reference proteome</keyword>
<dbReference type="EMBL" id="BMHH01000007">
    <property type="protein sequence ID" value="GGA92122.1"/>
    <property type="molecule type" value="Genomic_DNA"/>
</dbReference>
<organism evidence="1 2">
    <name type="scientific">Brucella endophytica</name>
    <dbReference type="NCBI Taxonomy" id="1963359"/>
    <lineage>
        <taxon>Bacteria</taxon>
        <taxon>Pseudomonadati</taxon>
        <taxon>Pseudomonadota</taxon>
        <taxon>Alphaproteobacteria</taxon>
        <taxon>Hyphomicrobiales</taxon>
        <taxon>Brucellaceae</taxon>
        <taxon>Brucella/Ochrobactrum group</taxon>
        <taxon>Brucella</taxon>
    </lineage>
</organism>
<accession>A0A916SAW4</accession>
<comment type="caution">
    <text evidence="1">The sequence shown here is derived from an EMBL/GenBank/DDBJ whole genome shotgun (WGS) entry which is preliminary data.</text>
</comment>
<reference evidence="1" key="1">
    <citation type="journal article" date="2014" name="Int. J. Syst. Evol. Microbiol.">
        <title>Complete genome sequence of Corynebacterium casei LMG S-19264T (=DSM 44701T), isolated from a smear-ripened cheese.</title>
        <authorList>
            <consortium name="US DOE Joint Genome Institute (JGI-PGF)"/>
            <person name="Walter F."/>
            <person name="Albersmeier A."/>
            <person name="Kalinowski J."/>
            <person name="Ruckert C."/>
        </authorList>
    </citation>
    <scope>NUCLEOTIDE SEQUENCE</scope>
    <source>
        <strain evidence="1">CGMCC 1.15082</strain>
    </source>
</reference>
<dbReference type="AlphaFoldDB" id="A0A916SAW4"/>
<gene>
    <name evidence="1" type="ORF">GCM10011491_20160</name>
</gene>
<evidence type="ECO:0000313" key="2">
    <source>
        <dbReference type="Proteomes" id="UP000646478"/>
    </source>
</evidence>
<reference evidence="1" key="2">
    <citation type="submission" date="2020-09" db="EMBL/GenBank/DDBJ databases">
        <authorList>
            <person name="Sun Q."/>
            <person name="Zhou Y."/>
        </authorList>
    </citation>
    <scope>NUCLEOTIDE SEQUENCE</scope>
    <source>
        <strain evidence="1">CGMCC 1.15082</strain>
    </source>
</reference>
<dbReference type="Proteomes" id="UP000646478">
    <property type="component" value="Unassembled WGS sequence"/>
</dbReference>